<dbReference type="AlphaFoldDB" id="A0A1I7VB77"/>
<dbReference type="CDD" id="cd04452">
    <property type="entry name" value="S1_IF2_alpha"/>
    <property type="match status" value="1"/>
</dbReference>
<dbReference type="Proteomes" id="UP000095285">
    <property type="component" value="Unassembled WGS sequence"/>
</dbReference>
<evidence type="ECO:0000259" key="11">
    <source>
        <dbReference type="PROSITE" id="PS50126"/>
    </source>
</evidence>
<dbReference type="Gene3D" id="1.10.150.190">
    <property type="entry name" value="Translation initiation factor 2, subunit 1, domain 2"/>
    <property type="match status" value="1"/>
</dbReference>
<evidence type="ECO:0000256" key="5">
    <source>
        <dbReference type="ARBA" id="ARBA00022540"/>
    </source>
</evidence>
<keyword evidence="7" id="KW-0694">RNA-binding</keyword>
<dbReference type="GO" id="GO:0005829">
    <property type="term" value="C:cytosol"/>
    <property type="evidence" value="ECO:0007669"/>
    <property type="project" value="UniProtKB-SubCell"/>
</dbReference>
<dbReference type="SMART" id="SM00316">
    <property type="entry name" value="S1"/>
    <property type="match status" value="1"/>
</dbReference>
<dbReference type="Pfam" id="PF00575">
    <property type="entry name" value="S1"/>
    <property type="match status" value="1"/>
</dbReference>
<keyword evidence="8" id="KW-0648">Protein biosynthesis</keyword>
<evidence type="ECO:0000256" key="8">
    <source>
        <dbReference type="ARBA" id="ARBA00022917"/>
    </source>
</evidence>
<keyword evidence="6" id="KW-0597">Phosphoprotein</keyword>
<comment type="subcellular location">
    <subcellularLocation>
        <location evidence="1">Cytoplasm</location>
        <location evidence="1">Cytosol</location>
    </subcellularLocation>
</comment>
<dbReference type="WBParaSite" id="EN70_11881">
    <property type="protein sequence ID" value="EN70_11881"/>
    <property type="gene ID" value="EN70_11881"/>
</dbReference>
<comment type="similarity">
    <text evidence="2">Belongs to the eIF-2-alpha family.</text>
</comment>
<dbReference type="InterPro" id="IPR044126">
    <property type="entry name" value="S1_IF2_alpha"/>
</dbReference>
<keyword evidence="12" id="KW-1185">Reference proteome</keyword>
<reference evidence="13" key="2">
    <citation type="submission" date="2016-11" db="UniProtKB">
        <authorList>
            <consortium name="WormBaseParasite"/>
        </authorList>
    </citation>
    <scope>IDENTIFICATION</scope>
</reference>
<sequence>MPLSCRFYANQFPDVEDTVMVNIRQIAEMGAYVSLLEYNNIEGMILLSELSRRRIRSVNKLIRVGRNECVVVIRVDKEKGYIDLSKRRVYSKDSIQCEERFAKAKAVNSILRHVADQLGYDSEEQLEELYDKTAWYFDRKLKRKGAAFDIFKKAITDPTALDECDITPDIRKKLLIDIKKHQYRRCLQPRQVLAECRIHPHLLLPIAWALCRSARRREALVGRTELRDLSLCCCLTLAFCKEKKFDGRLVRKWQAQYHNLSEQMDKGNATIKRLTPQAVKIRADIEVSCFAYDGIDAVKDALVEGQKCSTPEMPIKINLIAAPLFVVTTQTLERSEGLEAIDTALSLIKKTIENYQGSFKVVMAPKVVTDLDEEEIRKRMEMMETLVEGLSGEEGSDDDGLVAPKGLDQQADAEEATRRDRSDNDSDELDE</sequence>
<dbReference type="InterPro" id="IPR024055">
    <property type="entry name" value="TIF2_asu_C"/>
</dbReference>
<evidence type="ECO:0000313" key="13">
    <source>
        <dbReference type="WBParaSite" id="EN70_11881"/>
    </source>
</evidence>
<dbReference type="SUPFAM" id="SSF110993">
    <property type="entry name" value="eIF-2-alpha, C-terminal domain"/>
    <property type="match status" value="1"/>
</dbReference>
<reference evidence="12" key="1">
    <citation type="submission" date="2012-04" db="EMBL/GenBank/DDBJ databases">
        <title>The Genome Sequence of Loa loa.</title>
        <authorList>
            <consortium name="The Broad Institute Genome Sequencing Platform"/>
            <consortium name="Broad Institute Genome Sequencing Center for Infectious Disease"/>
            <person name="Nutman T.B."/>
            <person name="Fink D.L."/>
            <person name="Russ C."/>
            <person name="Young S."/>
            <person name="Zeng Q."/>
            <person name="Gargeya S."/>
            <person name="Alvarado L."/>
            <person name="Berlin A."/>
            <person name="Chapman S.B."/>
            <person name="Chen Z."/>
            <person name="Freedman E."/>
            <person name="Gellesch M."/>
            <person name="Goldberg J."/>
            <person name="Griggs A."/>
            <person name="Gujja S."/>
            <person name="Heilman E.R."/>
            <person name="Heiman D."/>
            <person name="Howarth C."/>
            <person name="Mehta T."/>
            <person name="Neiman D."/>
            <person name="Pearson M."/>
            <person name="Roberts A."/>
            <person name="Saif S."/>
            <person name="Shea T."/>
            <person name="Shenoy N."/>
            <person name="Sisk P."/>
            <person name="Stolte C."/>
            <person name="Sykes S."/>
            <person name="White J."/>
            <person name="Yandava C."/>
            <person name="Haas B."/>
            <person name="Henn M.R."/>
            <person name="Nusbaum C."/>
            <person name="Birren B."/>
        </authorList>
    </citation>
    <scope>NUCLEOTIDE SEQUENCE [LARGE SCALE GENOMIC DNA]</scope>
</reference>
<protein>
    <recommendedName>
        <fullName evidence="3">Eukaryotic translation initiation factor 2 subunit 1</fullName>
    </recommendedName>
    <alternativeName>
        <fullName evidence="9">Eukaryotic translation initiation factor 2 subunit alpha</fullName>
    </alternativeName>
</protein>
<evidence type="ECO:0000256" key="3">
    <source>
        <dbReference type="ARBA" id="ARBA00020950"/>
    </source>
</evidence>
<evidence type="ECO:0000256" key="10">
    <source>
        <dbReference type="SAM" id="MobiDB-lite"/>
    </source>
</evidence>
<accession>A0A1I7VB77</accession>
<evidence type="ECO:0000256" key="9">
    <source>
        <dbReference type="ARBA" id="ARBA00033370"/>
    </source>
</evidence>
<dbReference type="GO" id="GO:0033290">
    <property type="term" value="C:eukaryotic 48S preinitiation complex"/>
    <property type="evidence" value="ECO:0007669"/>
    <property type="project" value="TreeGrafter"/>
</dbReference>
<feature type="compositionally biased region" description="Basic and acidic residues" evidence="10">
    <location>
        <begin position="415"/>
        <end position="424"/>
    </location>
</feature>
<dbReference type="PANTHER" id="PTHR10602">
    <property type="entry name" value="EUKARYOTIC TRANSLATION INITIATION FACTOR 2 SUBUNIT 1"/>
    <property type="match status" value="1"/>
</dbReference>
<dbReference type="SUPFAM" id="SSF50249">
    <property type="entry name" value="Nucleic acid-binding proteins"/>
    <property type="match status" value="1"/>
</dbReference>
<evidence type="ECO:0000256" key="7">
    <source>
        <dbReference type="ARBA" id="ARBA00022884"/>
    </source>
</evidence>
<dbReference type="InterPro" id="IPR024054">
    <property type="entry name" value="TIF2_asu_middle_sf"/>
</dbReference>
<keyword evidence="5" id="KW-0396">Initiation factor</keyword>
<evidence type="ECO:0000256" key="6">
    <source>
        <dbReference type="ARBA" id="ARBA00022553"/>
    </source>
</evidence>
<dbReference type="InterPro" id="IPR003029">
    <property type="entry name" value="S1_domain"/>
</dbReference>
<dbReference type="InterPro" id="IPR011488">
    <property type="entry name" value="TIF_2_asu"/>
</dbReference>
<dbReference type="Pfam" id="PF07541">
    <property type="entry name" value="EIF_2_alpha"/>
    <property type="match status" value="2"/>
</dbReference>
<dbReference type="FunFam" id="1.10.150.190:FF:000001">
    <property type="entry name" value="Eukaryotic translation initiation factor 2 subunit 1"/>
    <property type="match status" value="1"/>
</dbReference>
<evidence type="ECO:0000313" key="12">
    <source>
        <dbReference type="Proteomes" id="UP000095285"/>
    </source>
</evidence>
<dbReference type="GO" id="GO:0003743">
    <property type="term" value="F:translation initiation factor activity"/>
    <property type="evidence" value="ECO:0007669"/>
    <property type="project" value="UniProtKB-KW"/>
</dbReference>
<proteinExistence type="inferred from homology"/>
<dbReference type="FunFam" id="3.30.70.1130:FF:000001">
    <property type="entry name" value="Eukaryotic translation initiation factor 2 subunit 1"/>
    <property type="match status" value="1"/>
</dbReference>
<evidence type="ECO:0000256" key="2">
    <source>
        <dbReference type="ARBA" id="ARBA00007223"/>
    </source>
</evidence>
<dbReference type="Gene3D" id="2.40.50.140">
    <property type="entry name" value="Nucleic acid-binding proteins"/>
    <property type="match status" value="1"/>
</dbReference>
<dbReference type="PROSITE" id="PS50126">
    <property type="entry name" value="S1"/>
    <property type="match status" value="1"/>
</dbReference>
<evidence type="ECO:0000256" key="4">
    <source>
        <dbReference type="ARBA" id="ARBA00022490"/>
    </source>
</evidence>
<dbReference type="FunFam" id="2.40.50.140:FF:000795">
    <property type="entry name" value="Eukaryotic translation initiation factor 2 subunit 1"/>
    <property type="match status" value="1"/>
</dbReference>
<dbReference type="InterPro" id="IPR012340">
    <property type="entry name" value="NA-bd_OB-fold"/>
</dbReference>
<dbReference type="Gene3D" id="3.30.70.1130">
    <property type="entry name" value="EIF_2_alpha"/>
    <property type="match status" value="1"/>
</dbReference>
<keyword evidence="4" id="KW-0963">Cytoplasm</keyword>
<dbReference type="eggNOG" id="KOG2916">
    <property type="taxonomic scope" value="Eukaryota"/>
</dbReference>
<dbReference type="GO" id="GO:0043022">
    <property type="term" value="F:ribosome binding"/>
    <property type="evidence" value="ECO:0007669"/>
    <property type="project" value="TreeGrafter"/>
</dbReference>
<name>A0A1I7VB77_LOALO</name>
<dbReference type="PANTHER" id="PTHR10602:SF0">
    <property type="entry name" value="EUKARYOTIC TRANSLATION INITIATION FACTOR 2 SUBUNIT 1"/>
    <property type="match status" value="1"/>
</dbReference>
<dbReference type="STRING" id="7209.A0A1I7VB77"/>
<evidence type="ECO:0000256" key="1">
    <source>
        <dbReference type="ARBA" id="ARBA00004514"/>
    </source>
</evidence>
<dbReference type="GO" id="GO:0003723">
    <property type="term" value="F:RNA binding"/>
    <property type="evidence" value="ECO:0007669"/>
    <property type="project" value="UniProtKB-KW"/>
</dbReference>
<feature type="domain" description="S1 motif" evidence="11">
    <location>
        <begin position="16"/>
        <end position="87"/>
    </location>
</feature>
<dbReference type="GO" id="GO:0005850">
    <property type="term" value="C:eukaryotic translation initiation factor 2 complex"/>
    <property type="evidence" value="ECO:0007669"/>
    <property type="project" value="TreeGrafter"/>
</dbReference>
<organism evidence="12 13">
    <name type="scientific">Loa loa</name>
    <name type="common">Eye worm</name>
    <name type="synonym">Filaria loa</name>
    <dbReference type="NCBI Taxonomy" id="7209"/>
    <lineage>
        <taxon>Eukaryota</taxon>
        <taxon>Metazoa</taxon>
        <taxon>Ecdysozoa</taxon>
        <taxon>Nematoda</taxon>
        <taxon>Chromadorea</taxon>
        <taxon>Rhabditida</taxon>
        <taxon>Spirurina</taxon>
        <taxon>Spiruromorpha</taxon>
        <taxon>Filarioidea</taxon>
        <taxon>Onchocercidae</taxon>
        <taxon>Loa</taxon>
    </lineage>
</organism>
<dbReference type="SUPFAM" id="SSF116742">
    <property type="entry name" value="eIF2alpha middle domain-like"/>
    <property type="match status" value="1"/>
</dbReference>
<feature type="region of interest" description="Disordered" evidence="10">
    <location>
        <begin position="389"/>
        <end position="431"/>
    </location>
</feature>